<protein>
    <recommendedName>
        <fullName evidence="1">SEA domain-containing protein</fullName>
    </recommendedName>
</protein>
<dbReference type="Proteomes" id="UP001209878">
    <property type="component" value="Unassembled WGS sequence"/>
</dbReference>
<evidence type="ECO:0000313" key="2">
    <source>
        <dbReference type="EMBL" id="KAK2187180.1"/>
    </source>
</evidence>
<dbReference type="AlphaFoldDB" id="A0AAD9P2Y9"/>
<name>A0AAD9P2Y9_RIDPI</name>
<dbReference type="Gene3D" id="3.30.70.960">
    <property type="entry name" value="SEA domain"/>
    <property type="match status" value="1"/>
</dbReference>
<evidence type="ECO:0000313" key="3">
    <source>
        <dbReference type="Proteomes" id="UP001209878"/>
    </source>
</evidence>
<organism evidence="2 3">
    <name type="scientific">Ridgeia piscesae</name>
    <name type="common">Tubeworm</name>
    <dbReference type="NCBI Taxonomy" id="27915"/>
    <lineage>
        <taxon>Eukaryota</taxon>
        <taxon>Metazoa</taxon>
        <taxon>Spiralia</taxon>
        <taxon>Lophotrochozoa</taxon>
        <taxon>Annelida</taxon>
        <taxon>Polychaeta</taxon>
        <taxon>Sedentaria</taxon>
        <taxon>Canalipalpata</taxon>
        <taxon>Sabellida</taxon>
        <taxon>Siboglinidae</taxon>
        <taxon>Ridgeia</taxon>
    </lineage>
</organism>
<keyword evidence="3" id="KW-1185">Reference proteome</keyword>
<feature type="domain" description="SEA" evidence="1">
    <location>
        <begin position="89"/>
        <end position="201"/>
    </location>
</feature>
<accession>A0AAD9P2Y9</accession>
<gene>
    <name evidence="2" type="ORF">NP493_176g00002</name>
</gene>
<dbReference type="PROSITE" id="PS50024">
    <property type="entry name" value="SEA"/>
    <property type="match status" value="1"/>
</dbReference>
<comment type="caution">
    <text evidence="2">The sequence shown here is derived from an EMBL/GenBank/DDBJ whole genome shotgun (WGS) entry which is preliminary data.</text>
</comment>
<feature type="non-terminal residue" evidence="2">
    <location>
        <position position="1"/>
    </location>
</feature>
<evidence type="ECO:0000259" key="1">
    <source>
        <dbReference type="PROSITE" id="PS50024"/>
    </source>
</evidence>
<dbReference type="InterPro" id="IPR036364">
    <property type="entry name" value="SEA_dom_sf"/>
</dbReference>
<reference evidence="2" key="1">
    <citation type="journal article" date="2023" name="Mol. Biol. Evol.">
        <title>Third-Generation Sequencing Reveals the Adaptive Role of the Epigenome in Three Deep-Sea Polychaetes.</title>
        <authorList>
            <person name="Perez M."/>
            <person name="Aroh O."/>
            <person name="Sun Y."/>
            <person name="Lan Y."/>
            <person name="Juniper S.K."/>
            <person name="Young C.R."/>
            <person name="Angers B."/>
            <person name="Qian P.Y."/>
        </authorList>
    </citation>
    <scope>NUCLEOTIDE SEQUENCE</scope>
    <source>
        <strain evidence="2">R07B-5</strain>
    </source>
</reference>
<dbReference type="InterPro" id="IPR000082">
    <property type="entry name" value="SEA_dom"/>
</dbReference>
<dbReference type="Pfam" id="PF01390">
    <property type="entry name" value="SEA"/>
    <property type="match status" value="1"/>
</dbReference>
<proteinExistence type="predicted"/>
<dbReference type="EMBL" id="JAODUO010000175">
    <property type="protein sequence ID" value="KAK2187180.1"/>
    <property type="molecule type" value="Genomic_DNA"/>
</dbReference>
<dbReference type="SUPFAM" id="SSF82671">
    <property type="entry name" value="SEA domain"/>
    <property type="match status" value="1"/>
</dbReference>
<sequence length="219" mass="24335">IVTTTTTEATTTSSTASTTTQLVSTTPLSPLSQRRFNINVMIEDLNVTTQLGDKTTPTYELFRNTFANNLGRILEKGITSDHFQVVDVTFRKYHGKFTIINREFTAPLADKDSPEYALLATSIMSKLDAIFRMDHTIGVTLLGITDIVFRKGSVVVEYVIRLDSVTQLDLLKSRFMTAVTDNVLEPYKLSQDNVGFSGNCCFLVGHACIVCHILVLQLE</sequence>